<evidence type="ECO:0000313" key="3">
    <source>
        <dbReference type="Proteomes" id="UP001476798"/>
    </source>
</evidence>
<evidence type="ECO:0000256" key="1">
    <source>
        <dbReference type="SAM" id="MobiDB-lite"/>
    </source>
</evidence>
<accession>A0ABV0NUM5</accession>
<comment type="caution">
    <text evidence="2">The sequence shown here is derived from an EMBL/GenBank/DDBJ whole genome shotgun (WGS) entry which is preliminary data.</text>
</comment>
<keyword evidence="3" id="KW-1185">Reference proteome</keyword>
<reference evidence="2 3" key="1">
    <citation type="submission" date="2021-06" db="EMBL/GenBank/DDBJ databases">
        <authorList>
            <person name="Palmer J.M."/>
        </authorList>
    </citation>
    <scope>NUCLEOTIDE SEQUENCE [LARGE SCALE GENOMIC DNA]</scope>
    <source>
        <strain evidence="2 3">GA_2019</strain>
        <tissue evidence="2">Muscle</tissue>
    </source>
</reference>
<dbReference type="Proteomes" id="UP001476798">
    <property type="component" value="Unassembled WGS sequence"/>
</dbReference>
<proteinExistence type="predicted"/>
<sequence>MPIYREQAMFSPKDNQRNQFQWGGTHWLKVRPTQCPQHQWEVPCSCRPPSGRMQPPCSSEKLRQPVMRPHLPAANMAMIDRFLPGKASRSKQPFQCQRGSAEEEQHPETDGEGLAHLTSSALWSNQLAKHAKSTVRRSKRLDVASPVLLLDAAAR</sequence>
<feature type="region of interest" description="Disordered" evidence="1">
    <location>
        <begin position="83"/>
        <end position="115"/>
    </location>
</feature>
<dbReference type="EMBL" id="JAHRIO010050888">
    <property type="protein sequence ID" value="MEQ2174990.1"/>
    <property type="molecule type" value="Genomic_DNA"/>
</dbReference>
<name>A0ABV0NUM5_9TELE</name>
<evidence type="ECO:0000313" key="2">
    <source>
        <dbReference type="EMBL" id="MEQ2174990.1"/>
    </source>
</evidence>
<feature type="compositionally biased region" description="Basic and acidic residues" evidence="1">
    <location>
        <begin position="100"/>
        <end position="109"/>
    </location>
</feature>
<organism evidence="2 3">
    <name type="scientific">Goodea atripinnis</name>
    <dbReference type="NCBI Taxonomy" id="208336"/>
    <lineage>
        <taxon>Eukaryota</taxon>
        <taxon>Metazoa</taxon>
        <taxon>Chordata</taxon>
        <taxon>Craniata</taxon>
        <taxon>Vertebrata</taxon>
        <taxon>Euteleostomi</taxon>
        <taxon>Actinopterygii</taxon>
        <taxon>Neopterygii</taxon>
        <taxon>Teleostei</taxon>
        <taxon>Neoteleostei</taxon>
        <taxon>Acanthomorphata</taxon>
        <taxon>Ovalentaria</taxon>
        <taxon>Atherinomorphae</taxon>
        <taxon>Cyprinodontiformes</taxon>
        <taxon>Goodeidae</taxon>
        <taxon>Goodea</taxon>
    </lineage>
</organism>
<gene>
    <name evidence="2" type="ORF">GOODEAATRI_013519</name>
</gene>
<protein>
    <submittedName>
        <fullName evidence="2">Uncharacterized protein</fullName>
    </submittedName>
</protein>